<protein>
    <submittedName>
        <fullName evidence="1">Uncharacterized protein</fullName>
    </submittedName>
</protein>
<dbReference type="Proteomes" id="UP000265520">
    <property type="component" value="Unassembled WGS sequence"/>
</dbReference>
<dbReference type="AlphaFoldDB" id="A0A392UEN8"/>
<reference evidence="1 2" key="1">
    <citation type="journal article" date="2018" name="Front. Plant Sci.">
        <title>Red Clover (Trifolium pratense) and Zigzag Clover (T. medium) - A Picture of Genomic Similarities and Differences.</title>
        <authorList>
            <person name="Dluhosova J."/>
            <person name="Istvanek J."/>
            <person name="Nedelnik J."/>
            <person name="Repkova J."/>
        </authorList>
    </citation>
    <scope>NUCLEOTIDE SEQUENCE [LARGE SCALE GENOMIC DNA]</scope>
    <source>
        <strain evidence="2">cv. 10/8</strain>
        <tissue evidence="1">Leaf</tissue>
    </source>
</reference>
<name>A0A392UEN8_9FABA</name>
<feature type="non-terminal residue" evidence="1">
    <location>
        <position position="35"/>
    </location>
</feature>
<dbReference type="EMBL" id="LXQA010784682">
    <property type="protein sequence ID" value="MCI70876.1"/>
    <property type="molecule type" value="Genomic_DNA"/>
</dbReference>
<evidence type="ECO:0000313" key="1">
    <source>
        <dbReference type="EMBL" id="MCI70876.1"/>
    </source>
</evidence>
<sequence>MGFGETVGVAECGEWWKWCVVWVEVREMKEWLKMG</sequence>
<keyword evidence="2" id="KW-1185">Reference proteome</keyword>
<accession>A0A392UEN8</accession>
<proteinExistence type="predicted"/>
<organism evidence="1 2">
    <name type="scientific">Trifolium medium</name>
    <dbReference type="NCBI Taxonomy" id="97028"/>
    <lineage>
        <taxon>Eukaryota</taxon>
        <taxon>Viridiplantae</taxon>
        <taxon>Streptophyta</taxon>
        <taxon>Embryophyta</taxon>
        <taxon>Tracheophyta</taxon>
        <taxon>Spermatophyta</taxon>
        <taxon>Magnoliopsida</taxon>
        <taxon>eudicotyledons</taxon>
        <taxon>Gunneridae</taxon>
        <taxon>Pentapetalae</taxon>
        <taxon>rosids</taxon>
        <taxon>fabids</taxon>
        <taxon>Fabales</taxon>
        <taxon>Fabaceae</taxon>
        <taxon>Papilionoideae</taxon>
        <taxon>50 kb inversion clade</taxon>
        <taxon>NPAAA clade</taxon>
        <taxon>Hologalegina</taxon>
        <taxon>IRL clade</taxon>
        <taxon>Trifolieae</taxon>
        <taxon>Trifolium</taxon>
    </lineage>
</organism>
<comment type="caution">
    <text evidence="1">The sequence shown here is derived from an EMBL/GenBank/DDBJ whole genome shotgun (WGS) entry which is preliminary data.</text>
</comment>
<evidence type="ECO:0000313" key="2">
    <source>
        <dbReference type="Proteomes" id="UP000265520"/>
    </source>
</evidence>